<reference evidence="1 2" key="1">
    <citation type="submission" date="2014-04" db="EMBL/GenBank/DDBJ databases">
        <authorList>
            <consortium name="DOE Joint Genome Institute"/>
            <person name="Kuo A."/>
            <person name="Gay G."/>
            <person name="Dore J."/>
            <person name="Kohler A."/>
            <person name="Nagy L.G."/>
            <person name="Floudas D."/>
            <person name="Copeland A."/>
            <person name="Barry K.W."/>
            <person name="Cichocki N."/>
            <person name="Veneault-Fourrey C."/>
            <person name="LaButti K."/>
            <person name="Lindquist E.A."/>
            <person name="Lipzen A."/>
            <person name="Lundell T."/>
            <person name="Morin E."/>
            <person name="Murat C."/>
            <person name="Sun H."/>
            <person name="Tunlid A."/>
            <person name="Henrissat B."/>
            <person name="Grigoriev I.V."/>
            <person name="Hibbett D.S."/>
            <person name="Martin F."/>
            <person name="Nordberg H.P."/>
            <person name="Cantor M.N."/>
            <person name="Hua S.X."/>
        </authorList>
    </citation>
    <scope>NUCLEOTIDE SEQUENCE [LARGE SCALE GENOMIC DNA]</scope>
    <source>
        <strain evidence="2">h7</strain>
    </source>
</reference>
<reference evidence="2" key="2">
    <citation type="submission" date="2015-01" db="EMBL/GenBank/DDBJ databases">
        <title>Evolutionary Origins and Diversification of the Mycorrhizal Mutualists.</title>
        <authorList>
            <consortium name="DOE Joint Genome Institute"/>
            <consortium name="Mycorrhizal Genomics Consortium"/>
            <person name="Kohler A."/>
            <person name="Kuo A."/>
            <person name="Nagy L.G."/>
            <person name="Floudas D."/>
            <person name="Copeland A."/>
            <person name="Barry K.W."/>
            <person name="Cichocki N."/>
            <person name="Veneault-Fourrey C."/>
            <person name="LaButti K."/>
            <person name="Lindquist E.A."/>
            <person name="Lipzen A."/>
            <person name="Lundell T."/>
            <person name="Morin E."/>
            <person name="Murat C."/>
            <person name="Riley R."/>
            <person name="Ohm R."/>
            <person name="Sun H."/>
            <person name="Tunlid A."/>
            <person name="Henrissat B."/>
            <person name="Grigoriev I.V."/>
            <person name="Hibbett D.S."/>
            <person name="Martin F."/>
        </authorList>
    </citation>
    <scope>NUCLEOTIDE SEQUENCE [LARGE SCALE GENOMIC DNA]</scope>
    <source>
        <strain evidence="2">h7</strain>
    </source>
</reference>
<dbReference type="AlphaFoldDB" id="A0A0C2YEK5"/>
<dbReference type="Proteomes" id="UP000053424">
    <property type="component" value="Unassembled WGS sequence"/>
</dbReference>
<gene>
    <name evidence="1" type="ORF">M413DRAFT_439922</name>
</gene>
<accession>A0A0C2YEK5</accession>
<evidence type="ECO:0000313" key="2">
    <source>
        <dbReference type="Proteomes" id="UP000053424"/>
    </source>
</evidence>
<proteinExistence type="predicted"/>
<keyword evidence="2" id="KW-1185">Reference proteome</keyword>
<protein>
    <submittedName>
        <fullName evidence="1">Uncharacterized protein</fullName>
    </submittedName>
</protein>
<name>A0A0C2YEK5_HEBCY</name>
<dbReference type="HOGENOM" id="CLU_2904417_0_0_1"/>
<sequence>MPNEIWVNCLVNGIGSPALLDGKEDGSGDQNLRLLGWMRRCAQLKRSQKGPRLKNGVRIVQG</sequence>
<dbReference type="EMBL" id="KN831769">
    <property type="protein sequence ID" value="KIM48203.1"/>
    <property type="molecule type" value="Genomic_DNA"/>
</dbReference>
<evidence type="ECO:0000313" key="1">
    <source>
        <dbReference type="EMBL" id="KIM48203.1"/>
    </source>
</evidence>
<organism evidence="1 2">
    <name type="scientific">Hebeloma cylindrosporum</name>
    <dbReference type="NCBI Taxonomy" id="76867"/>
    <lineage>
        <taxon>Eukaryota</taxon>
        <taxon>Fungi</taxon>
        <taxon>Dikarya</taxon>
        <taxon>Basidiomycota</taxon>
        <taxon>Agaricomycotina</taxon>
        <taxon>Agaricomycetes</taxon>
        <taxon>Agaricomycetidae</taxon>
        <taxon>Agaricales</taxon>
        <taxon>Agaricineae</taxon>
        <taxon>Hymenogastraceae</taxon>
        <taxon>Hebeloma</taxon>
    </lineage>
</organism>